<evidence type="ECO:0000313" key="2">
    <source>
        <dbReference type="EMBL" id="CAB4637735.1"/>
    </source>
</evidence>
<accession>A0A6J6JMW9</accession>
<evidence type="ECO:0000256" key="1">
    <source>
        <dbReference type="SAM" id="MobiDB-lite"/>
    </source>
</evidence>
<protein>
    <submittedName>
        <fullName evidence="2">Unannotated protein</fullName>
    </submittedName>
</protein>
<organism evidence="2">
    <name type="scientific">freshwater metagenome</name>
    <dbReference type="NCBI Taxonomy" id="449393"/>
    <lineage>
        <taxon>unclassified sequences</taxon>
        <taxon>metagenomes</taxon>
        <taxon>ecological metagenomes</taxon>
    </lineage>
</organism>
<dbReference type="AlphaFoldDB" id="A0A6J6JMW9"/>
<feature type="region of interest" description="Disordered" evidence="1">
    <location>
        <begin position="149"/>
        <end position="169"/>
    </location>
</feature>
<dbReference type="EMBL" id="CAEZVY010000020">
    <property type="protein sequence ID" value="CAB4637735.1"/>
    <property type="molecule type" value="Genomic_DNA"/>
</dbReference>
<gene>
    <name evidence="2" type="ORF">UFOPK2158_00307</name>
</gene>
<sequence length="169" mass="18015">MAVQTTRGIYLENRGVERSGRGNQWITLDAGHPIHDFVGVHRKLHRVHSGSSQQLHRDNGVFTTTNGNKGVTGGGDVALCAPRLTGALLQDNLRLQQSGQFVAISELCHSVANNLAQILGTGLRHALHSNRVGARGSSLVVAKPHDCAEQDGDTTHPGPVDIVTGSHRC</sequence>
<proteinExistence type="predicted"/>
<reference evidence="2" key="1">
    <citation type="submission" date="2020-05" db="EMBL/GenBank/DDBJ databases">
        <authorList>
            <person name="Chiriac C."/>
            <person name="Salcher M."/>
            <person name="Ghai R."/>
            <person name="Kavagutti S V."/>
        </authorList>
    </citation>
    <scope>NUCLEOTIDE SEQUENCE</scope>
</reference>
<name>A0A6J6JMW9_9ZZZZ</name>